<feature type="region of interest" description="Disordered" evidence="1">
    <location>
        <begin position="39"/>
        <end position="64"/>
    </location>
</feature>
<reference evidence="2 3" key="1">
    <citation type="journal article" date="2018" name="Genomics">
        <title>Molecular footprints of inshore aquatic adaptation in Indo-Pacific humpback dolphin (Sousa chinensis).</title>
        <authorList>
            <person name="Ming Y."/>
            <person name="Jian J."/>
            <person name="Yu F."/>
            <person name="Yu X."/>
            <person name="Wang J."/>
            <person name="Liu W."/>
        </authorList>
    </citation>
    <scope>NUCLEOTIDE SEQUENCE [LARGE SCALE GENOMIC DNA]</scope>
    <source>
        <strain evidence="2">MY-2018</strain>
        <tissue evidence="2">Skin</tissue>
    </source>
</reference>
<name>A0A484GV19_SOUCH</name>
<evidence type="ECO:0000256" key="1">
    <source>
        <dbReference type="SAM" id="MobiDB-lite"/>
    </source>
</evidence>
<sequence length="64" mass="7321">LNFDESVVKVWFKNCHIMWRKQQWNTKQWLLPVPPNQTVSVKEEETPQPKTAANTCPASPGISG</sequence>
<protein>
    <recommendedName>
        <fullName evidence="4">Homeobox domain-containing protein</fullName>
    </recommendedName>
</protein>
<evidence type="ECO:0000313" key="3">
    <source>
        <dbReference type="Proteomes" id="UP000295264"/>
    </source>
</evidence>
<feature type="non-terminal residue" evidence="2">
    <location>
        <position position="64"/>
    </location>
</feature>
<accession>A0A484GV19</accession>
<dbReference type="EMBL" id="QWLN02003744">
    <property type="protein sequence ID" value="TEA39757.1"/>
    <property type="molecule type" value="Genomic_DNA"/>
</dbReference>
<comment type="caution">
    <text evidence="2">The sequence shown here is derived from an EMBL/GenBank/DDBJ whole genome shotgun (WGS) entry which is preliminary data.</text>
</comment>
<dbReference type="AlphaFoldDB" id="A0A484GV19"/>
<organism evidence="2 3">
    <name type="scientific">Sousa chinensis</name>
    <name type="common">Indo-pacific humpbacked dolphin</name>
    <name type="synonym">Steno chinensis</name>
    <dbReference type="NCBI Taxonomy" id="103600"/>
    <lineage>
        <taxon>Eukaryota</taxon>
        <taxon>Metazoa</taxon>
        <taxon>Chordata</taxon>
        <taxon>Craniata</taxon>
        <taxon>Vertebrata</taxon>
        <taxon>Euteleostomi</taxon>
        <taxon>Mammalia</taxon>
        <taxon>Eutheria</taxon>
        <taxon>Laurasiatheria</taxon>
        <taxon>Artiodactyla</taxon>
        <taxon>Whippomorpha</taxon>
        <taxon>Cetacea</taxon>
        <taxon>Odontoceti</taxon>
        <taxon>Delphinidae</taxon>
        <taxon>Sousa</taxon>
    </lineage>
</organism>
<keyword evidence="3" id="KW-1185">Reference proteome</keyword>
<evidence type="ECO:0008006" key="4">
    <source>
        <dbReference type="Google" id="ProtNLM"/>
    </source>
</evidence>
<feature type="compositionally biased region" description="Polar residues" evidence="1">
    <location>
        <begin position="48"/>
        <end position="57"/>
    </location>
</feature>
<dbReference type="Proteomes" id="UP000295264">
    <property type="component" value="Unassembled WGS sequence"/>
</dbReference>
<gene>
    <name evidence="2" type="ORF">DBR06_SOUSAS46010005</name>
</gene>
<evidence type="ECO:0000313" key="2">
    <source>
        <dbReference type="EMBL" id="TEA39757.1"/>
    </source>
</evidence>
<proteinExistence type="predicted"/>
<feature type="non-terminal residue" evidence="2">
    <location>
        <position position="1"/>
    </location>
</feature>